<feature type="signal peptide" evidence="1">
    <location>
        <begin position="1"/>
        <end position="17"/>
    </location>
</feature>
<name>A0A8R2NL91_ACYPI</name>
<proteinExistence type="predicted"/>
<dbReference type="KEGG" id="api:107884151"/>
<organism evidence="2 3">
    <name type="scientific">Acyrthosiphon pisum</name>
    <name type="common">Pea aphid</name>
    <dbReference type="NCBI Taxonomy" id="7029"/>
    <lineage>
        <taxon>Eukaryota</taxon>
        <taxon>Metazoa</taxon>
        <taxon>Ecdysozoa</taxon>
        <taxon>Arthropoda</taxon>
        <taxon>Hexapoda</taxon>
        <taxon>Insecta</taxon>
        <taxon>Pterygota</taxon>
        <taxon>Neoptera</taxon>
        <taxon>Paraneoptera</taxon>
        <taxon>Hemiptera</taxon>
        <taxon>Sternorrhyncha</taxon>
        <taxon>Aphidomorpha</taxon>
        <taxon>Aphidoidea</taxon>
        <taxon>Aphididae</taxon>
        <taxon>Macrosiphini</taxon>
        <taxon>Acyrthosiphon</taxon>
    </lineage>
</organism>
<keyword evidence="1" id="KW-0732">Signal</keyword>
<evidence type="ECO:0000256" key="1">
    <source>
        <dbReference type="SAM" id="SignalP"/>
    </source>
</evidence>
<dbReference type="EnsemblMetazoa" id="XM_029486797.1">
    <property type="protein sequence ID" value="XP_029342657.1"/>
    <property type="gene ID" value="LOC107884151"/>
</dbReference>
<protein>
    <submittedName>
        <fullName evidence="2">Uncharacterized protein</fullName>
    </submittedName>
</protein>
<dbReference type="OrthoDB" id="6581617at2759"/>
<accession>A0A8R2NL91</accession>
<keyword evidence="3" id="KW-1185">Reference proteome</keyword>
<dbReference type="RefSeq" id="XP_029342657.1">
    <property type="nucleotide sequence ID" value="XM_029486797.1"/>
</dbReference>
<evidence type="ECO:0000313" key="3">
    <source>
        <dbReference type="Proteomes" id="UP000007819"/>
    </source>
</evidence>
<dbReference type="AlphaFoldDB" id="A0A8R2NL91"/>
<feature type="chain" id="PRO_5035861455" evidence="1">
    <location>
        <begin position="18"/>
        <end position="196"/>
    </location>
</feature>
<sequence>MKYFFILLADFMILVNSGVQDFKFRPNLPLGEYRLYFNSVQQCCQKCAIQQNFYFFKTSSTRVELRGNMSSINKAFDDTLWFRGAMSVKDKIGTWQNNAYVYSSPHAYKTMKSLLGDEFRVFLNSFGLNDTKQNIIPPGTYITKGYDLSNFPSNTNLPRQIFYGIYKYNINYTEKNGDLVACHMFVLEVKRPWELE</sequence>
<reference evidence="3" key="1">
    <citation type="submission" date="2010-06" db="EMBL/GenBank/DDBJ databases">
        <authorList>
            <person name="Jiang H."/>
            <person name="Abraham K."/>
            <person name="Ali S."/>
            <person name="Alsbrooks S.L."/>
            <person name="Anim B.N."/>
            <person name="Anosike U.S."/>
            <person name="Attaway T."/>
            <person name="Bandaranaike D.P."/>
            <person name="Battles P.K."/>
            <person name="Bell S.N."/>
            <person name="Bell A.V."/>
            <person name="Beltran B."/>
            <person name="Bickham C."/>
            <person name="Bustamante Y."/>
            <person name="Caleb T."/>
            <person name="Canada A."/>
            <person name="Cardenas V."/>
            <person name="Carter K."/>
            <person name="Chacko J."/>
            <person name="Chandrabose M.N."/>
            <person name="Chavez D."/>
            <person name="Chavez A."/>
            <person name="Chen L."/>
            <person name="Chu H.-S."/>
            <person name="Claassen K.J."/>
            <person name="Cockrell R."/>
            <person name="Collins M."/>
            <person name="Cooper J.A."/>
            <person name="Cree A."/>
            <person name="Curry S.M."/>
            <person name="Da Y."/>
            <person name="Dao M.D."/>
            <person name="Das B."/>
            <person name="Davila M.-L."/>
            <person name="Davy-Carroll L."/>
            <person name="Denson S."/>
            <person name="Dinh H."/>
            <person name="Ebong V.E."/>
            <person name="Edwards J.R."/>
            <person name="Egan A."/>
            <person name="El-Daye J."/>
            <person name="Escobedo L."/>
            <person name="Fernandez S."/>
            <person name="Fernando P.R."/>
            <person name="Flagg N."/>
            <person name="Forbes L.D."/>
            <person name="Fowler R.G."/>
            <person name="Fu Q."/>
            <person name="Gabisi R.A."/>
            <person name="Ganer J."/>
            <person name="Garbino Pronczuk A."/>
            <person name="Garcia R.M."/>
            <person name="Garner T."/>
            <person name="Garrett T.E."/>
            <person name="Gonzalez D.A."/>
            <person name="Hamid H."/>
            <person name="Hawkins E.S."/>
            <person name="Hirani K."/>
            <person name="Hogues M.E."/>
            <person name="Hollins B."/>
            <person name="Hsiao C.-H."/>
            <person name="Jabil R."/>
            <person name="James M.L."/>
            <person name="Jhangiani S.N."/>
            <person name="Johnson B."/>
            <person name="Johnson Q."/>
            <person name="Joshi V."/>
            <person name="Kalu J.B."/>
            <person name="Kam C."/>
            <person name="Kashfia A."/>
            <person name="Keebler J."/>
            <person name="Kisamo H."/>
            <person name="Kovar C.L."/>
            <person name="Lago L.A."/>
            <person name="Lai C.-Y."/>
            <person name="Laidlaw J."/>
            <person name="Lara F."/>
            <person name="Le T.-K."/>
            <person name="Lee S.L."/>
            <person name="Legall F.H."/>
            <person name="Lemon S.J."/>
            <person name="Lewis L.R."/>
            <person name="Li B."/>
            <person name="Liu Y."/>
            <person name="Liu Y.-S."/>
            <person name="Lopez J."/>
            <person name="Lozado R.J."/>
            <person name="Lu J."/>
            <person name="Madu R.C."/>
            <person name="Maheshwari M."/>
            <person name="Maheshwari R."/>
            <person name="Malloy K."/>
            <person name="Martinez E."/>
            <person name="Mathew T."/>
            <person name="Mercado I.C."/>
            <person name="Mercado C."/>
            <person name="Meyer B."/>
            <person name="Montgomery K."/>
            <person name="Morgan M.B."/>
            <person name="Munidasa M."/>
            <person name="Nazareth L.V."/>
            <person name="Nelson J."/>
            <person name="Ng B.M."/>
            <person name="Nguyen N.B."/>
            <person name="Nguyen P.Q."/>
            <person name="Nguyen T."/>
            <person name="Obregon M."/>
            <person name="Okwuonu G.O."/>
            <person name="Onwere C.G."/>
            <person name="Orozco G."/>
            <person name="Parra A."/>
            <person name="Patel S."/>
            <person name="Patil S."/>
            <person name="Perez A."/>
            <person name="Perez Y."/>
            <person name="Pham C."/>
            <person name="Primus E.L."/>
            <person name="Pu L.-L."/>
            <person name="Puazo M."/>
            <person name="Qin X."/>
            <person name="Quiroz J.B."/>
            <person name="Reese J."/>
            <person name="Richards S."/>
            <person name="Rives C.M."/>
            <person name="Robberts R."/>
            <person name="Ruiz S.J."/>
            <person name="Ruiz M.J."/>
            <person name="Santibanez J."/>
            <person name="Schneider B.W."/>
            <person name="Sisson I."/>
            <person name="Smith M."/>
            <person name="Sodergren E."/>
            <person name="Song X.-Z."/>
            <person name="Song B.B."/>
            <person name="Summersgill H."/>
            <person name="Thelus R."/>
            <person name="Thornton R.D."/>
            <person name="Trejos Z.Y."/>
            <person name="Usmani K."/>
            <person name="Vattathil S."/>
            <person name="Villasana D."/>
            <person name="Walker D.L."/>
            <person name="Wang S."/>
            <person name="Wang K."/>
            <person name="White C.S."/>
            <person name="Williams A.C."/>
            <person name="Williamson J."/>
            <person name="Wilson K."/>
            <person name="Woghiren I.O."/>
            <person name="Woodworth J.R."/>
            <person name="Worley K.C."/>
            <person name="Wright R.A."/>
            <person name="Wu W."/>
            <person name="Young L."/>
            <person name="Zhang L."/>
            <person name="Zhang J."/>
            <person name="Zhu Y."/>
            <person name="Muzny D.M."/>
            <person name="Weinstock G."/>
            <person name="Gibbs R.A."/>
        </authorList>
    </citation>
    <scope>NUCLEOTIDE SEQUENCE [LARGE SCALE GENOMIC DNA]</scope>
    <source>
        <strain evidence="3">LSR1</strain>
    </source>
</reference>
<evidence type="ECO:0000313" key="2">
    <source>
        <dbReference type="EnsemblMetazoa" id="XP_029342657.1"/>
    </source>
</evidence>
<reference evidence="2" key="2">
    <citation type="submission" date="2022-06" db="UniProtKB">
        <authorList>
            <consortium name="EnsemblMetazoa"/>
        </authorList>
    </citation>
    <scope>IDENTIFICATION</scope>
</reference>
<dbReference type="Proteomes" id="UP000007819">
    <property type="component" value="Chromosome A1"/>
</dbReference>
<dbReference type="GeneID" id="107884151"/>